<evidence type="ECO:0000313" key="3">
    <source>
        <dbReference type="Proteomes" id="UP000076079"/>
    </source>
</evidence>
<dbReference type="KEGG" id="abac:LuPra_03559"/>
<dbReference type="OrthoDB" id="119922at2"/>
<dbReference type="STRING" id="1855912.LuPra_03559"/>
<reference evidence="2 3" key="1">
    <citation type="journal article" date="2016" name="Genome Announc.">
        <title>First Complete Genome Sequence of a Subdivision 6 Acidobacterium Strain.</title>
        <authorList>
            <person name="Huang S."/>
            <person name="Vieira S."/>
            <person name="Bunk B."/>
            <person name="Riedel T."/>
            <person name="Sproer C."/>
            <person name="Overmann J."/>
        </authorList>
    </citation>
    <scope>NUCLEOTIDE SEQUENCE [LARGE SCALE GENOMIC DNA]</scope>
    <source>
        <strain evidence="3">DSM 100886 HEG_-6_39</strain>
    </source>
</reference>
<dbReference type="PATRIC" id="fig|1813736.3.peg.3766"/>
<dbReference type="AlphaFoldDB" id="A0A143PR97"/>
<dbReference type="RefSeq" id="WP_110171977.1">
    <property type="nucleotide sequence ID" value="NZ_CP015136.1"/>
</dbReference>
<organism evidence="2 3">
    <name type="scientific">Luteitalea pratensis</name>
    <dbReference type="NCBI Taxonomy" id="1855912"/>
    <lineage>
        <taxon>Bacteria</taxon>
        <taxon>Pseudomonadati</taxon>
        <taxon>Acidobacteriota</taxon>
        <taxon>Vicinamibacteria</taxon>
        <taxon>Vicinamibacterales</taxon>
        <taxon>Vicinamibacteraceae</taxon>
        <taxon>Luteitalea</taxon>
    </lineage>
</organism>
<keyword evidence="3" id="KW-1185">Reference proteome</keyword>
<comment type="similarity">
    <text evidence="1">Belongs to the bactofilin family.</text>
</comment>
<sequence>MPTVSTLPPADARPSVLGSTVVITGTITTEEDLEVHGTLRGQLAAPAHCVRLEGDARVDADVLARDITVLGQASGKFTATEIIDIRATARLQGHIAAPRLVLEEGAVVNAKVETRSVDAAVRVAQYRKQR</sequence>
<dbReference type="EMBL" id="CP015136">
    <property type="protein sequence ID" value="AMY10329.1"/>
    <property type="molecule type" value="Genomic_DNA"/>
</dbReference>
<protein>
    <submittedName>
        <fullName evidence="2">Polymer-forming cytoskeletal</fullName>
    </submittedName>
</protein>
<dbReference type="Proteomes" id="UP000076079">
    <property type="component" value="Chromosome"/>
</dbReference>
<dbReference type="Pfam" id="PF04519">
    <property type="entry name" value="Bactofilin"/>
    <property type="match status" value="1"/>
</dbReference>
<evidence type="ECO:0000313" key="2">
    <source>
        <dbReference type="EMBL" id="AMY10329.1"/>
    </source>
</evidence>
<gene>
    <name evidence="2" type="ORF">LuPra_03559</name>
</gene>
<dbReference type="PANTHER" id="PTHR35024:SF4">
    <property type="entry name" value="POLYMER-FORMING CYTOSKELETAL PROTEIN"/>
    <property type="match status" value="1"/>
</dbReference>
<evidence type="ECO:0000256" key="1">
    <source>
        <dbReference type="ARBA" id="ARBA00044755"/>
    </source>
</evidence>
<dbReference type="InterPro" id="IPR007607">
    <property type="entry name" value="BacA/B"/>
</dbReference>
<name>A0A143PR97_LUTPR</name>
<accession>A0A143PR97</accession>
<proteinExistence type="inferred from homology"/>
<dbReference type="PANTHER" id="PTHR35024">
    <property type="entry name" value="HYPOTHETICAL CYTOSOLIC PROTEIN"/>
    <property type="match status" value="1"/>
</dbReference>
<reference evidence="3" key="2">
    <citation type="submission" date="2016-04" db="EMBL/GenBank/DDBJ databases">
        <title>First Complete Genome Sequence of a Subdivision 6 Acidobacterium.</title>
        <authorList>
            <person name="Huang S."/>
            <person name="Vieira S."/>
            <person name="Bunk B."/>
            <person name="Riedel T."/>
            <person name="Sproeer C."/>
            <person name="Overmann J."/>
        </authorList>
    </citation>
    <scope>NUCLEOTIDE SEQUENCE [LARGE SCALE GENOMIC DNA]</scope>
    <source>
        <strain evidence="3">DSM 100886 HEG_-6_39</strain>
    </source>
</reference>